<dbReference type="OrthoDB" id="1085421at2759"/>
<dbReference type="EMBL" id="CACVBM020001465">
    <property type="protein sequence ID" value="CAA7051143.1"/>
    <property type="molecule type" value="Genomic_DNA"/>
</dbReference>
<reference evidence="1" key="1">
    <citation type="submission" date="2020-01" db="EMBL/GenBank/DDBJ databases">
        <authorList>
            <person name="Mishra B."/>
        </authorList>
    </citation>
    <scope>NUCLEOTIDE SEQUENCE [LARGE SCALE GENOMIC DNA]</scope>
</reference>
<organism evidence="1 2">
    <name type="scientific">Microthlaspi erraticum</name>
    <dbReference type="NCBI Taxonomy" id="1685480"/>
    <lineage>
        <taxon>Eukaryota</taxon>
        <taxon>Viridiplantae</taxon>
        <taxon>Streptophyta</taxon>
        <taxon>Embryophyta</taxon>
        <taxon>Tracheophyta</taxon>
        <taxon>Spermatophyta</taxon>
        <taxon>Magnoliopsida</taxon>
        <taxon>eudicotyledons</taxon>
        <taxon>Gunneridae</taxon>
        <taxon>Pentapetalae</taxon>
        <taxon>rosids</taxon>
        <taxon>malvids</taxon>
        <taxon>Brassicales</taxon>
        <taxon>Brassicaceae</taxon>
        <taxon>Coluteocarpeae</taxon>
        <taxon>Microthlaspi</taxon>
    </lineage>
</organism>
<proteinExistence type="predicted"/>
<gene>
    <name evidence="1" type="ORF">MERR_LOCUS38378</name>
</gene>
<comment type="caution">
    <text evidence="1">The sequence shown here is derived from an EMBL/GenBank/DDBJ whole genome shotgun (WGS) entry which is preliminary data.</text>
</comment>
<evidence type="ECO:0000313" key="2">
    <source>
        <dbReference type="Proteomes" id="UP000467841"/>
    </source>
</evidence>
<evidence type="ECO:0000313" key="1">
    <source>
        <dbReference type="EMBL" id="CAA7051143.1"/>
    </source>
</evidence>
<evidence type="ECO:0008006" key="3">
    <source>
        <dbReference type="Google" id="ProtNLM"/>
    </source>
</evidence>
<accession>A0A6D2KDM8</accession>
<keyword evidence="2" id="KW-1185">Reference proteome</keyword>
<sequence>MEGSAAKGVELNDCDADNRKSSIVSRIYVTGYNTSLSGHDFVLSMRAIFDSCGEVMHVYIPGYARRRKLNRFALIYLRGEGAQEKR</sequence>
<protein>
    <recommendedName>
        <fullName evidence="3">RRM domain-containing protein</fullName>
    </recommendedName>
</protein>
<name>A0A6D2KDM8_9BRAS</name>
<dbReference type="Proteomes" id="UP000467841">
    <property type="component" value="Unassembled WGS sequence"/>
</dbReference>
<dbReference type="AlphaFoldDB" id="A0A6D2KDM8"/>